<evidence type="ECO:0000256" key="2">
    <source>
        <dbReference type="SAM" id="Phobius"/>
    </source>
</evidence>
<organism evidence="3 4">
    <name type="scientific">Aeromicrobium chenweiae</name>
    <dbReference type="NCBI Taxonomy" id="2079793"/>
    <lineage>
        <taxon>Bacteria</taxon>
        <taxon>Bacillati</taxon>
        <taxon>Actinomycetota</taxon>
        <taxon>Actinomycetes</taxon>
        <taxon>Propionibacteriales</taxon>
        <taxon>Nocardioidaceae</taxon>
        <taxon>Aeromicrobium</taxon>
    </lineage>
</organism>
<evidence type="ECO:0000256" key="1">
    <source>
        <dbReference type="SAM" id="MobiDB-lite"/>
    </source>
</evidence>
<reference evidence="4" key="1">
    <citation type="submission" date="2018-01" db="EMBL/GenBank/DDBJ databases">
        <authorList>
            <person name="Li J."/>
        </authorList>
    </citation>
    <scope>NUCLEOTIDE SEQUENCE [LARGE SCALE GENOMIC DNA]</scope>
    <source>
        <strain evidence="4">592</strain>
    </source>
</reference>
<dbReference type="Proteomes" id="UP000244384">
    <property type="component" value="Chromosome"/>
</dbReference>
<accession>A0A2S0WQY9</accession>
<evidence type="ECO:0000313" key="3">
    <source>
        <dbReference type="EMBL" id="AWB93644.1"/>
    </source>
</evidence>
<dbReference type="EMBL" id="CP026952">
    <property type="protein sequence ID" value="AWB93644.1"/>
    <property type="molecule type" value="Genomic_DNA"/>
</dbReference>
<feature type="transmembrane region" description="Helical" evidence="2">
    <location>
        <begin position="7"/>
        <end position="25"/>
    </location>
</feature>
<feature type="transmembrane region" description="Helical" evidence="2">
    <location>
        <begin position="223"/>
        <end position="243"/>
    </location>
</feature>
<name>A0A2S0WQY9_9ACTN</name>
<dbReference type="RefSeq" id="WP_108580206.1">
    <property type="nucleotide sequence ID" value="NZ_CP026952.1"/>
</dbReference>
<dbReference type="InterPro" id="IPR012666">
    <property type="entry name" value="CbtA_put"/>
</dbReference>
<feature type="transmembrane region" description="Helical" evidence="2">
    <location>
        <begin position="184"/>
        <end position="203"/>
    </location>
</feature>
<keyword evidence="2" id="KW-1133">Transmembrane helix</keyword>
<gene>
    <name evidence="3" type="ORF">C3E78_16290</name>
</gene>
<proteinExistence type="predicted"/>
<feature type="transmembrane region" description="Helical" evidence="2">
    <location>
        <begin position="78"/>
        <end position="103"/>
    </location>
</feature>
<feature type="transmembrane region" description="Helical" evidence="2">
    <location>
        <begin position="115"/>
        <end position="132"/>
    </location>
</feature>
<feature type="region of interest" description="Disordered" evidence="1">
    <location>
        <begin position="47"/>
        <end position="69"/>
    </location>
</feature>
<evidence type="ECO:0000313" key="4">
    <source>
        <dbReference type="Proteomes" id="UP000244384"/>
    </source>
</evidence>
<accession>A0A5F2EMJ1</accession>
<dbReference type="AlphaFoldDB" id="A0A2S0WQY9"/>
<keyword evidence="2" id="KW-0472">Membrane</keyword>
<feature type="compositionally biased region" description="Basic and acidic residues" evidence="1">
    <location>
        <begin position="51"/>
        <end position="69"/>
    </location>
</feature>
<keyword evidence="2" id="KW-0812">Transmembrane</keyword>
<sequence length="263" mass="27140">MTPRQLLVRGLLAGFIASLFSFGIACTVGEPQVDAAIAIEEAGSAATADTAPHEHADGHTHSHADDGTEVPRDVQSTFGLATGILTVGTALGGVVGLASAFAVGRLGRLRPSQSTALVALVGYVSFSLVPFLKYPSTPPAVGNADTIGDRTLHYFVVQGIAVLAAVAAVAAARLLLPRLGTYRTVLATVGGFLAVVVVTALAMPTVNELGSFPADTLWQFRLASLLTNATLWAGLGIILVGLVGRLHEQETVRVVRRDLAASL</sequence>
<dbReference type="Pfam" id="PF09490">
    <property type="entry name" value="CbtA"/>
    <property type="match status" value="1"/>
</dbReference>
<keyword evidence="4" id="KW-1185">Reference proteome</keyword>
<protein>
    <submittedName>
        <fullName evidence="3">Uncharacterized protein</fullName>
    </submittedName>
</protein>
<dbReference type="KEGG" id="aez:C3E78_16290"/>
<dbReference type="PROSITE" id="PS51257">
    <property type="entry name" value="PROKAR_LIPOPROTEIN"/>
    <property type="match status" value="1"/>
</dbReference>
<feature type="transmembrane region" description="Helical" evidence="2">
    <location>
        <begin position="152"/>
        <end position="172"/>
    </location>
</feature>
<dbReference type="OrthoDB" id="6851830at2"/>